<reference evidence="2 3" key="1">
    <citation type="submission" date="2019-10" db="EMBL/GenBank/DDBJ databases">
        <authorList>
            <person name="Palmer J.M."/>
        </authorList>
    </citation>
    <scope>NUCLEOTIDE SEQUENCE [LARGE SCALE GENOMIC DNA]</scope>
    <source>
        <strain evidence="2 3">TWF730</strain>
    </source>
</reference>
<evidence type="ECO:0000313" key="3">
    <source>
        <dbReference type="Proteomes" id="UP001373714"/>
    </source>
</evidence>
<feature type="signal peptide" evidence="1">
    <location>
        <begin position="1"/>
        <end position="19"/>
    </location>
</feature>
<name>A0AAV9UJD4_9PEZI</name>
<comment type="caution">
    <text evidence="2">The sequence shown here is derived from an EMBL/GenBank/DDBJ whole genome shotgun (WGS) entry which is preliminary data.</text>
</comment>
<evidence type="ECO:0000313" key="2">
    <source>
        <dbReference type="EMBL" id="KAK6343407.1"/>
    </source>
</evidence>
<dbReference type="AlphaFoldDB" id="A0AAV9UJD4"/>
<sequence length="104" mass="11097">MKVPSITIVLLALGVATNALPAESSSNGMTSNFKRGDHELGEGCTQDSDCKDGLICKMDELQIYSCRTKPGAPSPSPFIFPLLETIRNAAEDILESLKDLLAGK</sequence>
<gene>
    <name evidence="2" type="ORF">TWF730_010996</name>
</gene>
<feature type="chain" id="PRO_5044012824" evidence="1">
    <location>
        <begin position="20"/>
        <end position="104"/>
    </location>
</feature>
<proteinExistence type="predicted"/>
<evidence type="ECO:0000256" key="1">
    <source>
        <dbReference type="SAM" id="SignalP"/>
    </source>
</evidence>
<dbReference type="Proteomes" id="UP001373714">
    <property type="component" value="Unassembled WGS sequence"/>
</dbReference>
<protein>
    <submittedName>
        <fullName evidence="2">Uncharacterized protein</fullName>
    </submittedName>
</protein>
<accession>A0AAV9UJD4</accession>
<dbReference type="EMBL" id="JAVHNS010000009">
    <property type="protein sequence ID" value="KAK6343407.1"/>
    <property type="molecule type" value="Genomic_DNA"/>
</dbReference>
<keyword evidence="1" id="KW-0732">Signal</keyword>
<organism evidence="2 3">
    <name type="scientific">Orbilia blumenaviensis</name>
    <dbReference type="NCBI Taxonomy" id="1796055"/>
    <lineage>
        <taxon>Eukaryota</taxon>
        <taxon>Fungi</taxon>
        <taxon>Dikarya</taxon>
        <taxon>Ascomycota</taxon>
        <taxon>Pezizomycotina</taxon>
        <taxon>Orbiliomycetes</taxon>
        <taxon>Orbiliales</taxon>
        <taxon>Orbiliaceae</taxon>
        <taxon>Orbilia</taxon>
    </lineage>
</organism>
<keyword evidence="3" id="KW-1185">Reference proteome</keyword>